<dbReference type="RefSeq" id="WP_101009706.1">
    <property type="nucleotide sequence ID" value="NZ_FRFC01000003.1"/>
</dbReference>
<dbReference type="EMBL" id="FRFC01000003">
    <property type="protein sequence ID" value="SHO45672.1"/>
    <property type="molecule type" value="Genomic_DNA"/>
</dbReference>
<reference evidence="2" key="1">
    <citation type="submission" date="2016-12" db="EMBL/GenBank/DDBJ databases">
        <authorList>
            <person name="Herbold C."/>
        </authorList>
    </citation>
    <scope>NUCLEOTIDE SEQUENCE [LARGE SCALE GENOMIC DNA]</scope>
</reference>
<organism evidence="1 2">
    <name type="scientific">Nitrosotalea sinensis</name>
    <dbReference type="NCBI Taxonomy" id="1499975"/>
    <lineage>
        <taxon>Archaea</taxon>
        <taxon>Nitrososphaerota</taxon>
        <taxon>Nitrososphaeria</taxon>
        <taxon>Nitrosotaleales</taxon>
        <taxon>Nitrosotaleaceae</taxon>
        <taxon>Nitrosotalea</taxon>
    </lineage>
</organism>
<evidence type="ECO:0008006" key="3">
    <source>
        <dbReference type="Google" id="ProtNLM"/>
    </source>
</evidence>
<proteinExistence type="predicted"/>
<protein>
    <recommendedName>
        <fullName evidence="3">Roadblock/LAMTOR2 domain-containing protein</fullName>
    </recommendedName>
</protein>
<dbReference type="Proteomes" id="UP000232412">
    <property type="component" value="Unassembled WGS sequence"/>
</dbReference>
<evidence type="ECO:0000313" key="1">
    <source>
        <dbReference type="EMBL" id="SHO45672.1"/>
    </source>
</evidence>
<sequence length="118" mass="13667">MSQNVHVSNLEDYLVHGVEFAGRITKNGRLIDYKTRNTVTLSDEQKEMFFMSISLYESMQRDFDENLGSVKYTITERKDFRIISIPKGQDIIVLIMKGSFASTIKRIKEAINYMKTTS</sequence>
<name>A0A2H1EGR3_9ARCH</name>
<gene>
    <name evidence="1" type="ORF">NSIN_20737</name>
</gene>
<accession>A0A2H1EGR3</accession>
<dbReference type="OrthoDB" id="4788at2157"/>
<keyword evidence="2" id="KW-1185">Reference proteome</keyword>
<dbReference type="AlphaFoldDB" id="A0A2H1EGR3"/>
<evidence type="ECO:0000313" key="2">
    <source>
        <dbReference type="Proteomes" id="UP000232412"/>
    </source>
</evidence>